<proteinExistence type="predicted"/>
<dbReference type="AlphaFoldDB" id="A0A8H5LKA2"/>
<comment type="caution">
    <text evidence="1">The sequence shown here is derived from an EMBL/GenBank/DDBJ whole genome shotgun (WGS) entry which is preliminary data.</text>
</comment>
<organism evidence="1 2">
    <name type="scientific">Tetrapyrgos nigripes</name>
    <dbReference type="NCBI Taxonomy" id="182062"/>
    <lineage>
        <taxon>Eukaryota</taxon>
        <taxon>Fungi</taxon>
        <taxon>Dikarya</taxon>
        <taxon>Basidiomycota</taxon>
        <taxon>Agaricomycotina</taxon>
        <taxon>Agaricomycetes</taxon>
        <taxon>Agaricomycetidae</taxon>
        <taxon>Agaricales</taxon>
        <taxon>Marasmiineae</taxon>
        <taxon>Marasmiaceae</taxon>
        <taxon>Tetrapyrgos</taxon>
    </lineage>
</organism>
<sequence>MRCSSCPGRSQLHISLNYLSRENGHPCMVLRMSKVMRSCEQASRQGSFHLWEAVKKQWRYYVQHLLDLENSSAKHCQMAFGYIFNDLLNYTTDERGLKTMTKVLKGRW</sequence>
<keyword evidence="2" id="KW-1185">Reference proteome</keyword>
<accession>A0A8H5LKA2</accession>
<protein>
    <submittedName>
        <fullName evidence="1">Uncharacterized protein</fullName>
    </submittedName>
</protein>
<evidence type="ECO:0000313" key="1">
    <source>
        <dbReference type="EMBL" id="KAF5360307.1"/>
    </source>
</evidence>
<evidence type="ECO:0000313" key="2">
    <source>
        <dbReference type="Proteomes" id="UP000559256"/>
    </source>
</evidence>
<dbReference type="Proteomes" id="UP000559256">
    <property type="component" value="Unassembled WGS sequence"/>
</dbReference>
<dbReference type="EMBL" id="JAACJM010000043">
    <property type="protein sequence ID" value="KAF5360307.1"/>
    <property type="molecule type" value="Genomic_DNA"/>
</dbReference>
<name>A0A8H5LKA2_9AGAR</name>
<gene>
    <name evidence="1" type="ORF">D9758_009108</name>
</gene>
<reference evidence="1 2" key="1">
    <citation type="journal article" date="2020" name="ISME J.">
        <title>Uncovering the hidden diversity of litter-decomposition mechanisms in mushroom-forming fungi.</title>
        <authorList>
            <person name="Floudas D."/>
            <person name="Bentzer J."/>
            <person name="Ahren D."/>
            <person name="Johansson T."/>
            <person name="Persson P."/>
            <person name="Tunlid A."/>
        </authorList>
    </citation>
    <scope>NUCLEOTIDE SEQUENCE [LARGE SCALE GENOMIC DNA]</scope>
    <source>
        <strain evidence="1 2">CBS 291.85</strain>
    </source>
</reference>